<sequence length="117" mass="13671">MLIIKVKRKWVDVDKWEKVTPKRTLEDEGDTTVSTRFKRSQMAPQKTTGYITAFPSTMQVSIPDSSDWTECINIGSCQDELNPAILEKLPHFSTMWMSPSINIRLQFGQGQWRRWTY</sequence>
<proteinExistence type="predicted"/>
<keyword evidence="2" id="KW-1185">Reference proteome</keyword>
<gene>
    <name evidence="1" type="ORF">Fot_06428</name>
</gene>
<evidence type="ECO:0000313" key="2">
    <source>
        <dbReference type="Proteomes" id="UP001604277"/>
    </source>
</evidence>
<organism evidence="1 2">
    <name type="scientific">Forsythia ovata</name>
    <dbReference type="NCBI Taxonomy" id="205694"/>
    <lineage>
        <taxon>Eukaryota</taxon>
        <taxon>Viridiplantae</taxon>
        <taxon>Streptophyta</taxon>
        <taxon>Embryophyta</taxon>
        <taxon>Tracheophyta</taxon>
        <taxon>Spermatophyta</taxon>
        <taxon>Magnoliopsida</taxon>
        <taxon>eudicotyledons</taxon>
        <taxon>Gunneridae</taxon>
        <taxon>Pentapetalae</taxon>
        <taxon>asterids</taxon>
        <taxon>lamiids</taxon>
        <taxon>Lamiales</taxon>
        <taxon>Oleaceae</taxon>
        <taxon>Forsythieae</taxon>
        <taxon>Forsythia</taxon>
    </lineage>
</organism>
<dbReference type="AlphaFoldDB" id="A0ABD1WSY3"/>
<name>A0ABD1WSY3_9LAMI</name>
<evidence type="ECO:0000313" key="1">
    <source>
        <dbReference type="EMBL" id="KAL2552809.1"/>
    </source>
</evidence>
<dbReference type="Proteomes" id="UP001604277">
    <property type="component" value="Unassembled WGS sequence"/>
</dbReference>
<dbReference type="EMBL" id="JBFOLJ010000002">
    <property type="protein sequence ID" value="KAL2552809.1"/>
    <property type="molecule type" value="Genomic_DNA"/>
</dbReference>
<protein>
    <submittedName>
        <fullName evidence="1">Uncharacterized protein</fullName>
    </submittedName>
</protein>
<comment type="caution">
    <text evidence="1">The sequence shown here is derived from an EMBL/GenBank/DDBJ whole genome shotgun (WGS) entry which is preliminary data.</text>
</comment>
<accession>A0ABD1WSY3</accession>
<reference evidence="2" key="1">
    <citation type="submission" date="2024-07" db="EMBL/GenBank/DDBJ databases">
        <title>Two chromosome-level genome assemblies of Korean endemic species Abeliophyllum distichum and Forsythia ovata (Oleaceae).</title>
        <authorList>
            <person name="Jang H."/>
        </authorList>
    </citation>
    <scope>NUCLEOTIDE SEQUENCE [LARGE SCALE GENOMIC DNA]</scope>
</reference>